<evidence type="ECO:0000313" key="1">
    <source>
        <dbReference type="EMBL" id="ALP53908.1"/>
    </source>
</evidence>
<sequence length="107" mass="11962">MTEIIKLPEDFIGKEDERKLESFGGHLVGRGYATRWHWNREKGVDVAFEIYRGGAKEQLLASIRRDRDKDIFCAVDHAGRSIVEGSLEHVMAAVDGLASTLHEQGPA</sequence>
<dbReference type="KEGG" id="tee:Tel_12610"/>
<reference evidence="1" key="1">
    <citation type="submission" date="2015-10" db="EMBL/GenBank/DDBJ databases">
        <title>Description of Candidatus Tenderia electrophaga gen. nov, sp. nov., an Uncultivated Electroautotroph from a Biocathode Enrichment.</title>
        <authorList>
            <person name="Eddie B.J."/>
            <person name="Malanoski A.P."/>
            <person name="Wang Z."/>
            <person name="Hall R.J."/>
            <person name="Oh S.D."/>
            <person name="Heiner C."/>
            <person name="Lin B."/>
            <person name="Strycharz-Glaven S.M."/>
        </authorList>
    </citation>
    <scope>NUCLEOTIDE SEQUENCE [LARGE SCALE GENOMIC DNA]</scope>
    <source>
        <strain evidence="1">NRL1</strain>
    </source>
</reference>
<organism evidence="1 2">
    <name type="scientific">Candidatus Tenderia electrophaga</name>
    <dbReference type="NCBI Taxonomy" id="1748243"/>
    <lineage>
        <taxon>Bacteria</taxon>
        <taxon>Pseudomonadati</taxon>
        <taxon>Pseudomonadota</taxon>
        <taxon>Gammaproteobacteria</taxon>
        <taxon>Candidatus Tenderiales</taxon>
        <taxon>Candidatus Tenderiaceae</taxon>
        <taxon>Candidatus Tenderia</taxon>
    </lineage>
</organism>
<dbReference type="EMBL" id="CP013099">
    <property type="protein sequence ID" value="ALP53908.1"/>
    <property type="molecule type" value="Genomic_DNA"/>
</dbReference>
<keyword evidence="2" id="KW-1185">Reference proteome</keyword>
<dbReference type="STRING" id="1748243.Tel_12610"/>
<accession>A0A0S2TFN4</accession>
<name>A0A0S2TFN4_9GAMM</name>
<evidence type="ECO:0000313" key="2">
    <source>
        <dbReference type="Proteomes" id="UP000055136"/>
    </source>
</evidence>
<gene>
    <name evidence="1" type="ORF">Tel_12610</name>
</gene>
<protein>
    <submittedName>
        <fullName evidence="1">Uncharacterized protein</fullName>
    </submittedName>
</protein>
<dbReference type="AlphaFoldDB" id="A0A0S2TFN4"/>
<proteinExistence type="predicted"/>
<dbReference type="Proteomes" id="UP000055136">
    <property type="component" value="Chromosome"/>
</dbReference>